<keyword evidence="4 6" id="KW-1133">Transmembrane helix</keyword>
<evidence type="ECO:0000256" key="4">
    <source>
        <dbReference type="ARBA" id="ARBA00022989"/>
    </source>
</evidence>
<proteinExistence type="predicted"/>
<evidence type="ECO:0000313" key="8">
    <source>
        <dbReference type="Proteomes" id="UP000248066"/>
    </source>
</evidence>
<keyword evidence="3 6" id="KW-0812">Transmembrane</keyword>
<feature type="transmembrane region" description="Helical" evidence="6">
    <location>
        <begin position="381"/>
        <end position="400"/>
    </location>
</feature>
<dbReference type="InterPro" id="IPR050833">
    <property type="entry name" value="Poly_Biosynth_Transport"/>
</dbReference>
<feature type="transmembrane region" description="Helical" evidence="6">
    <location>
        <begin position="15"/>
        <end position="37"/>
    </location>
</feature>
<evidence type="ECO:0000256" key="2">
    <source>
        <dbReference type="ARBA" id="ARBA00022475"/>
    </source>
</evidence>
<feature type="transmembrane region" description="Helical" evidence="6">
    <location>
        <begin position="280"/>
        <end position="300"/>
    </location>
</feature>
<dbReference type="Proteomes" id="UP000248066">
    <property type="component" value="Unassembled WGS sequence"/>
</dbReference>
<feature type="transmembrane region" description="Helical" evidence="6">
    <location>
        <begin position="49"/>
        <end position="70"/>
    </location>
</feature>
<evidence type="ECO:0008006" key="9">
    <source>
        <dbReference type="Google" id="ProtNLM"/>
    </source>
</evidence>
<feature type="transmembrane region" description="Helical" evidence="6">
    <location>
        <begin position="171"/>
        <end position="188"/>
    </location>
</feature>
<dbReference type="AlphaFoldDB" id="A0A2W0HGI3"/>
<protein>
    <recommendedName>
        <fullName evidence="9">Lipopolysaccharide biosynthesis protein</fullName>
    </recommendedName>
</protein>
<organism evidence="7 8">
    <name type="scientific">Alteribacter lacisalsi</name>
    <dbReference type="NCBI Taxonomy" id="2045244"/>
    <lineage>
        <taxon>Bacteria</taxon>
        <taxon>Bacillati</taxon>
        <taxon>Bacillota</taxon>
        <taxon>Bacilli</taxon>
        <taxon>Bacillales</taxon>
        <taxon>Bacillaceae</taxon>
        <taxon>Alteribacter</taxon>
    </lineage>
</organism>
<dbReference type="PANTHER" id="PTHR30250">
    <property type="entry name" value="PST FAMILY PREDICTED COLANIC ACID TRANSPORTER"/>
    <property type="match status" value="1"/>
</dbReference>
<feature type="transmembrane region" description="Helical" evidence="6">
    <location>
        <begin position="320"/>
        <end position="342"/>
    </location>
</feature>
<feature type="transmembrane region" description="Helical" evidence="6">
    <location>
        <begin position="148"/>
        <end position="165"/>
    </location>
</feature>
<comment type="caution">
    <text evidence="7">The sequence shown here is derived from an EMBL/GenBank/DDBJ whole genome shotgun (WGS) entry which is preliminary data.</text>
</comment>
<feature type="transmembrane region" description="Helical" evidence="6">
    <location>
        <begin position="116"/>
        <end position="136"/>
    </location>
</feature>
<gene>
    <name evidence="7" type="ORF">CR205_16650</name>
</gene>
<keyword evidence="5 6" id="KW-0472">Membrane</keyword>
<evidence type="ECO:0000256" key="6">
    <source>
        <dbReference type="SAM" id="Phobius"/>
    </source>
</evidence>
<dbReference type="EMBL" id="PDOF01000003">
    <property type="protein sequence ID" value="PYZ96002.1"/>
    <property type="molecule type" value="Genomic_DNA"/>
</dbReference>
<evidence type="ECO:0000256" key="3">
    <source>
        <dbReference type="ARBA" id="ARBA00022692"/>
    </source>
</evidence>
<evidence type="ECO:0000313" key="7">
    <source>
        <dbReference type="EMBL" id="PYZ96002.1"/>
    </source>
</evidence>
<keyword evidence="8" id="KW-1185">Reference proteome</keyword>
<evidence type="ECO:0000256" key="5">
    <source>
        <dbReference type="ARBA" id="ARBA00023136"/>
    </source>
</evidence>
<feature type="transmembrane region" description="Helical" evidence="6">
    <location>
        <begin position="90"/>
        <end position="110"/>
    </location>
</feature>
<evidence type="ECO:0000256" key="1">
    <source>
        <dbReference type="ARBA" id="ARBA00004651"/>
    </source>
</evidence>
<sequence length="406" mass="46119">MLNISSKYKKFFKDLFINIFGSGIMVIILQILVYPFLNNKEGPDFFGEILLIMGIVNIIGVAIGSSLNNIRLKLYTEYSKKNIEGDFSILLIYSTFINIILTVVLLNYMAENLSNIDIFILTSITVLTMLRSYLTVEFRIKLQYLKILTYQLFYSFGLGVGLILVSFSFNWQFAFLIGEIVAFIYLFRTTKVLREPLKSTSNFKKTTNNYSLLLLSNSFNNILQYIDRIIIFPILGAYQVAVFFAATLVGRMSSFVLVPISGVVLSYLARKSNAITKRFFVVISFSLIIFSIVISIISIYSSTLILPLIYSDLYKDTLSILLVANIAAIIKAISSIPLAIVLKYSATYHQTLIQISYFLVYLFFGMTFMSIWGLIGFCYGILIAELFKFILIFLFGYKALSKAELS</sequence>
<comment type="subcellular location">
    <subcellularLocation>
        <location evidence="1">Cell membrane</location>
        <topology evidence="1">Multi-pass membrane protein</topology>
    </subcellularLocation>
</comment>
<keyword evidence="2" id="KW-1003">Cell membrane</keyword>
<dbReference type="PANTHER" id="PTHR30250:SF11">
    <property type="entry name" value="O-ANTIGEN TRANSPORTER-RELATED"/>
    <property type="match status" value="1"/>
</dbReference>
<name>A0A2W0HGI3_9BACI</name>
<dbReference type="OrthoDB" id="2678093at2"/>
<dbReference type="GO" id="GO:0005886">
    <property type="term" value="C:plasma membrane"/>
    <property type="evidence" value="ECO:0007669"/>
    <property type="project" value="UniProtKB-SubCell"/>
</dbReference>
<accession>A0A2W0HGI3</accession>
<feature type="transmembrane region" description="Helical" evidence="6">
    <location>
        <begin position="252"/>
        <end position="268"/>
    </location>
</feature>
<dbReference type="RefSeq" id="WP_110521279.1">
    <property type="nucleotide sequence ID" value="NZ_PDOF01000003.1"/>
</dbReference>
<reference evidence="7 8" key="1">
    <citation type="submission" date="2017-10" db="EMBL/GenBank/DDBJ databases">
        <title>Bacillus sp. nov., a halophilic bacterium isolated from a Yangshapao Lake.</title>
        <authorList>
            <person name="Wang H."/>
        </authorList>
    </citation>
    <scope>NUCLEOTIDE SEQUENCE [LARGE SCALE GENOMIC DNA]</scope>
    <source>
        <strain evidence="7 8">YSP-3</strain>
    </source>
</reference>
<feature type="transmembrane region" description="Helical" evidence="6">
    <location>
        <begin position="354"/>
        <end position="375"/>
    </location>
</feature>